<feature type="compositionally biased region" description="Acidic residues" evidence="1">
    <location>
        <begin position="52"/>
        <end position="76"/>
    </location>
</feature>
<keyword evidence="3" id="KW-1185">Reference proteome</keyword>
<feature type="compositionally biased region" description="Basic and acidic residues" evidence="1">
    <location>
        <begin position="28"/>
        <end position="51"/>
    </location>
</feature>
<evidence type="ECO:0000256" key="1">
    <source>
        <dbReference type="SAM" id="MobiDB-lite"/>
    </source>
</evidence>
<dbReference type="Proteomes" id="UP000008281">
    <property type="component" value="Unassembled WGS sequence"/>
</dbReference>
<dbReference type="AlphaFoldDB" id="E3NR39"/>
<feature type="compositionally biased region" description="Polar residues" evidence="1">
    <location>
        <begin position="109"/>
        <end position="120"/>
    </location>
</feature>
<feature type="region of interest" description="Disordered" evidence="1">
    <location>
        <begin position="22"/>
        <end position="120"/>
    </location>
</feature>
<dbReference type="InParanoid" id="E3NR39"/>
<dbReference type="EMBL" id="DS269641">
    <property type="protein sequence ID" value="EFO87061.1"/>
    <property type="molecule type" value="Genomic_DNA"/>
</dbReference>
<name>E3NR39_CAERE</name>
<accession>E3NR39</accession>
<evidence type="ECO:0000313" key="2">
    <source>
        <dbReference type="EMBL" id="EFO87061.1"/>
    </source>
</evidence>
<reference evidence="2" key="1">
    <citation type="submission" date="2007-07" db="EMBL/GenBank/DDBJ databases">
        <title>PCAP assembly of the Caenorhabditis remanei genome.</title>
        <authorList>
            <consortium name="The Caenorhabditis remanei Sequencing Consortium"/>
            <person name="Wilson R.K."/>
        </authorList>
    </citation>
    <scope>NUCLEOTIDE SEQUENCE [LARGE SCALE GENOMIC DNA]</scope>
    <source>
        <strain evidence="2">PB4641</strain>
    </source>
</reference>
<organism evidence="3">
    <name type="scientific">Caenorhabditis remanei</name>
    <name type="common">Caenorhabditis vulgaris</name>
    <dbReference type="NCBI Taxonomy" id="31234"/>
    <lineage>
        <taxon>Eukaryota</taxon>
        <taxon>Metazoa</taxon>
        <taxon>Ecdysozoa</taxon>
        <taxon>Nematoda</taxon>
        <taxon>Chromadorea</taxon>
        <taxon>Rhabditida</taxon>
        <taxon>Rhabditina</taxon>
        <taxon>Rhabditomorpha</taxon>
        <taxon>Rhabditoidea</taxon>
        <taxon>Rhabditidae</taxon>
        <taxon>Peloderinae</taxon>
        <taxon>Caenorhabditis</taxon>
    </lineage>
</organism>
<protein>
    <submittedName>
        <fullName evidence="2">Uncharacterized protein</fullName>
    </submittedName>
</protein>
<dbReference type="HOGENOM" id="CLU_2051809_0_0_1"/>
<gene>
    <name evidence="2" type="ORF">CRE_24893</name>
</gene>
<proteinExistence type="predicted"/>
<sequence>MHALDAELYALGAEMYAFETERMNGTNEKNEPKEHHKLGVHDFSEKETAEKPEEEEDEKKYMDEEDFEDEEYDDYNEEKVREAMGNSTRNEQKEKTGSDVENVAETPTKPYTSTDQKISK</sequence>
<evidence type="ECO:0000313" key="3">
    <source>
        <dbReference type="Proteomes" id="UP000008281"/>
    </source>
</evidence>